<comment type="caution">
    <text evidence="1">The sequence shown here is derived from an EMBL/GenBank/DDBJ whole genome shotgun (WGS) entry which is preliminary data.</text>
</comment>
<name>A0A9J6E7B2_RHIMP</name>
<keyword evidence="2" id="KW-1185">Reference proteome</keyword>
<dbReference type="Proteomes" id="UP000821866">
    <property type="component" value="Chromosome 3"/>
</dbReference>
<organism evidence="1 2">
    <name type="scientific">Rhipicephalus microplus</name>
    <name type="common">Cattle tick</name>
    <name type="synonym">Boophilus microplus</name>
    <dbReference type="NCBI Taxonomy" id="6941"/>
    <lineage>
        <taxon>Eukaryota</taxon>
        <taxon>Metazoa</taxon>
        <taxon>Ecdysozoa</taxon>
        <taxon>Arthropoda</taxon>
        <taxon>Chelicerata</taxon>
        <taxon>Arachnida</taxon>
        <taxon>Acari</taxon>
        <taxon>Parasitiformes</taxon>
        <taxon>Ixodida</taxon>
        <taxon>Ixodoidea</taxon>
        <taxon>Ixodidae</taxon>
        <taxon>Rhipicephalinae</taxon>
        <taxon>Rhipicephalus</taxon>
        <taxon>Boophilus</taxon>
    </lineage>
</organism>
<evidence type="ECO:0000313" key="1">
    <source>
        <dbReference type="EMBL" id="KAH8030483.1"/>
    </source>
</evidence>
<reference evidence="1" key="2">
    <citation type="submission" date="2021-09" db="EMBL/GenBank/DDBJ databases">
        <authorList>
            <person name="Jia N."/>
            <person name="Wang J."/>
            <person name="Shi W."/>
            <person name="Du L."/>
            <person name="Sun Y."/>
            <person name="Zhan W."/>
            <person name="Jiang J."/>
            <person name="Wang Q."/>
            <person name="Zhang B."/>
            <person name="Ji P."/>
            <person name="Sakyi L.B."/>
            <person name="Cui X."/>
            <person name="Yuan T."/>
            <person name="Jiang B."/>
            <person name="Yang W."/>
            <person name="Lam T.T.-Y."/>
            <person name="Chang Q."/>
            <person name="Ding S."/>
            <person name="Wang X."/>
            <person name="Zhu J."/>
            <person name="Ruan X."/>
            <person name="Zhao L."/>
            <person name="Wei J."/>
            <person name="Que T."/>
            <person name="Du C."/>
            <person name="Cheng J."/>
            <person name="Dai P."/>
            <person name="Han X."/>
            <person name="Huang E."/>
            <person name="Gao Y."/>
            <person name="Liu J."/>
            <person name="Shao H."/>
            <person name="Ye R."/>
            <person name="Li L."/>
            <person name="Wei W."/>
            <person name="Wang X."/>
            <person name="Wang C."/>
            <person name="Huo Q."/>
            <person name="Li W."/>
            <person name="Guo W."/>
            <person name="Chen H."/>
            <person name="Chen S."/>
            <person name="Zhou L."/>
            <person name="Zhou L."/>
            <person name="Ni X."/>
            <person name="Tian J."/>
            <person name="Zhou Y."/>
            <person name="Sheng Y."/>
            <person name="Liu T."/>
            <person name="Pan Y."/>
            <person name="Xia L."/>
            <person name="Li J."/>
            <person name="Zhao F."/>
            <person name="Cao W."/>
        </authorList>
    </citation>
    <scope>NUCLEOTIDE SEQUENCE</scope>
    <source>
        <strain evidence="1">Rmic-2018</strain>
        <tissue evidence="1">Larvae</tissue>
    </source>
</reference>
<dbReference type="EMBL" id="JABSTU010000005">
    <property type="protein sequence ID" value="KAH8030483.1"/>
    <property type="molecule type" value="Genomic_DNA"/>
</dbReference>
<reference evidence="1" key="1">
    <citation type="journal article" date="2020" name="Cell">
        <title>Large-Scale Comparative Analyses of Tick Genomes Elucidate Their Genetic Diversity and Vector Capacities.</title>
        <authorList>
            <consortium name="Tick Genome and Microbiome Consortium (TIGMIC)"/>
            <person name="Jia N."/>
            <person name="Wang J."/>
            <person name="Shi W."/>
            <person name="Du L."/>
            <person name="Sun Y."/>
            <person name="Zhan W."/>
            <person name="Jiang J.F."/>
            <person name="Wang Q."/>
            <person name="Zhang B."/>
            <person name="Ji P."/>
            <person name="Bell-Sakyi L."/>
            <person name="Cui X.M."/>
            <person name="Yuan T.T."/>
            <person name="Jiang B.G."/>
            <person name="Yang W.F."/>
            <person name="Lam T.T."/>
            <person name="Chang Q.C."/>
            <person name="Ding S.J."/>
            <person name="Wang X.J."/>
            <person name="Zhu J.G."/>
            <person name="Ruan X.D."/>
            <person name="Zhao L."/>
            <person name="Wei J.T."/>
            <person name="Ye R.Z."/>
            <person name="Que T.C."/>
            <person name="Du C.H."/>
            <person name="Zhou Y.H."/>
            <person name="Cheng J.X."/>
            <person name="Dai P.F."/>
            <person name="Guo W.B."/>
            <person name="Han X.H."/>
            <person name="Huang E.J."/>
            <person name="Li L.F."/>
            <person name="Wei W."/>
            <person name="Gao Y.C."/>
            <person name="Liu J.Z."/>
            <person name="Shao H.Z."/>
            <person name="Wang X."/>
            <person name="Wang C.C."/>
            <person name="Yang T.C."/>
            <person name="Huo Q.B."/>
            <person name="Li W."/>
            <person name="Chen H.Y."/>
            <person name="Chen S.E."/>
            <person name="Zhou L.G."/>
            <person name="Ni X.B."/>
            <person name="Tian J.H."/>
            <person name="Sheng Y."/>
            <person name="Liu T."/>
            <person name="Pan Y.S."/>
            <person name="Xia L.Y."/>
            <person name="Li J."/>
            <person name="Zhao F."/>
            <person name="Cao W.C."/>
        </authorList>
    </citation>
    <scope>NUCLEOTIDE SEQUENCE</scope>
    <source>
        <strain evidence="1">Rmic-2018</strain>
    </source>
</reference>
<dbReference type="AlphaFoldDB" id="A0A9J6E7B2"/>
<evidence type="ECO:0000313" key="2">
    <source>
        <dbReference type="Proteomes" id="UP000821866"/>
    </source>
</evidence>
<proteinExistence type="predicted"/>
<sequence>MDDSEDRQRRCNLVFYGFEDASDETWAQSEKRVMDLCLANLEVSVQPRDIERAHRIGRFQPSKNTPIIVRFCHFKGRELVLSNAKKLKDTNYSISEDLSPNTRKTHKHLIEFASDRCFRWGGEQRHEAYCARRYGDCISDGERALRSSGALFLDGRRTRCSPPAKPEPQYPDSYIYLQEQFMAVSTAKWPFGDLQSLVEECARYSYKVCEHNFLESDFVDSTSYTDSMTGKVIEVPLKLRRLKPSAIPSVFPNCPAFLSRQETSARESPEEKRARVDAEALQEAIRLSEQSHEAEEKKNVIATFEDLLTAEDLTNEEP</sequence>
<dbReference type="Gene3D" id="3.30.70.1820">
    <property type="entry name" value="L1 transposable element, RRM domain"/>
    <property type="match status" value="1"/>
</dbReference>
<protein>
    <submittedName>
        <fullName evidence="1">Uncharacterized protein</fullName>
    </submittedName>
</protein>
<accession>A0A9J6E7B2</accession>
<gene>
    <name evidence="1" type="ORF">HPB51_007368</name>
</gene>